<feature type="compositionally biased region" description="Basic and acidic residues" evidence="1">
    <location>
        <begin position="124"/>
        <end position="133"/>
    </location>
</feature>
<feature type="compositionally biased region" description="Polar residues" evidence="1">
    <location>
        <begin position="79"/>
        <end position="93"/>
    </location>
</feature>
<protein>
    <submittedName>
        <fullName evidence="2">Uncharacterized protein</fullName>
    </submittedName>
</protein>
<dbReference type="AlphaFoldDB" id="A0A0B7C1D6"/>
<feature type="non-terminal residue" evidence="2">
    <location>
        <position position="1"/>
    </location>
</feature>
<accession>A0A0B7C1D6</accession>
<evidence type="ECO:0000313" key="2">
    <source>
        <dbReference type="EMBL" id="CEK98260.1"/>
    </source>
</evidence>
<name>A0A0B7C1D6_9EUPU</name>
<feature type="compositionally biased region" description="Polar residues" evidence="1">
    <location>
        <begin position="49"/>
        <end position="68"/>
    </location>
</feature>
<feature type="region of interest" description="Disordered" evidence="1">
    <location>
        <begin position="124"/>
        <end position="155"/>
    </location>
</feature>
<proteinExistence type="predicted"/>
<evidence type="ECO:0000256" key="1">
    <source>
        <dbReference type="SAM" id="MobiDB-lite"/>
    </source>
</evidence>
<sequence length="188" mass="20543">KRMNYERLSHQTSKGMNGTGVGGRAYPPVLDGGYSTSPPTRRAGGGTFGQNYNNISKSGQVREQTVVPSSGTTSSISSPNVQGGSFPQSTSPPYTKFQVPISPLATVPTVQLVSPEEPALNIDNIDREWDRRGSRSSNHSHNSKRSSKGSNMFLGLNTGSAWAKWSRERRASYRRRLEKLEQAETTPQ</sequence>
<feature type="non-terminal residue" evidence="2">
    <location>
        <position position="188"/>
    </location>
</feature>
<feature type="compositionally biased region" description="Low complexity" evidence="1">
    <location>
        <begin position="69"/>
        <end position="78"/>
    </location>
</feature>
<feature type="region of interest" description="Disordered" evidence="1">
    <location>
        <begin position="1"/>
        <end position="96"/>
    </location>
</feature>
<gene>
    <name evidence="2" type="primary">ORF218219</name>
</gene>
<dbReference type="EMBL" id="HACG01051389">
    <property type="protein sequence ID" value="CEK98260.1"/>
    <property type="molecule type" value="Transcribed_RNA"/>
</dbReference>
<organism evidence="2">
    <name type="scientific">Arion vulgaris</name>
    <dbReference type="NCBI Taxonomy" id="1028688"/>
    <lineage>
        <taxon>Eukaryota</taxon>
        <taxon>Metazoa</taxon>
        <taxon>Spiralia</taxon>
        <taxon>Lophotrochozoa</taxon>
        <taxon>Mollusca</taxon>
        <taxon>Gastropoda</taxon>
        <taxon>Heterobranchia</taxon>
        <taxon>Euthyneura</taxon>
        <taxon>Panpulmonata</taxon>
        <taxon>Eupulmonata</taxon>
        <taxon>Stylommatophora</taxon>
        <taxon>Helicina</taxon>
        <taxon>Arionoidea</taxon>
        <taxon>Arionidae</taxon>
        <taxon>Arion</taxon>
    </lineage>
</organism>
<reference evidence="2" key="1">
    <citation type="submission" date="2014-12" db="EMBL/GenBank/DDBJ databases">
        <title>Insight into the proteome of Arion vulgaris.</title>
        <authorList>
            <person name="Aradska J."/>
            <person name="Bulat T."/>
            <person name="Smidak R."/>
            <person name="Sarate P."/>
            <person name="Gangsoo J."/>
            <person name="Sialana F."/>
            <person name="Bilban M."/>
            <person name="Lubec G."/>
        </authorList>
    </citation>
    <scope>NUCLEOTIDE SEQUENCE</scope>
    <source>
        <tissue evidence="2">Skin</tissue>
    </source>
</reference>